<accession>E4XHN1</accession>
<evidence type="ECO:0000313" key="8">
    <source>
        <dbReference type="Proteomes" id="UP000001307"/>
    </source>
</evidence>
<keyword evidence="4 5" id="KW-0472">Membrane</keyword>
<evidence type="ECO:0000256" key="1">
    <source>
        <dbReference type="ARBA" id="ARBA00004141"/>
    </source>
</evidence>
<dbReference type="GO" id="GO:0035725">
    <property type="term" value="P:sodium ion transmembrane transport"/>
    <property type="evidence" value="ECO:0007669"/>
    <property type="project" value="TreeGrafter"/>
</dbReference>
<dbReference type="Proteomes" id="UP000001307">
    <property type="component" value="Unassembled WGS sequence"/>
</dbReference>
<comment type="subcellular location">
    <subcellularLocation>
        <location evidence="1">Membrane</location>
        <topology evidence="1">Multi-pass membrane protein</topology>
    </subcellularLocation>
</comment>
<evidence type="ECO:0000256" key="4">
    <source>
        <dbReference type="ARBA" id="ARBA00023136"/>
    </source>
</evidence>
<dbReference type="InterPro" id="IPR005821">
    <property type="entry name" value="Ion_trans_dom"/>
</dbReference>
<keyword evidence="3 5" id="KW-1133">Transmembrane helix</keyword>
<evidence type="ECO:0000256" key="5">
    <source>
        <dbReference type="SAM" id="Phobius"/>
    </source>
</evidence>
<keyword evidence="8" id="KW-1185">Reference proteome</keyword>
<keyword evidence="2 5" id="KW-0812">Transmembrane</keyword>
<reference evidence="7" key="1">
    <citation type="journal article" date="2010" name="Science">
        <title>Plasticity of animal genome architecture unmasked by rapid evolution of a pelagic tunicate.</title>
        <authorList>
            <person name="Denoeud F."/>
            <person name="Henriet S."/>
            <person name="Mungpakdee S."/>
            <person name="Aury J.M."/>
            <person name="Da Silva C."/>
            <person name="Brinkmann H."/>
            <person name="Mikhaleva J."/>
            <person name="Olsen L.C."/>
            <person name="Jubin C."/>
            <person name="Canestro C."/>
            <person name="Bouquet J.M."/>
            <person name="Danks G."/>
            <person name="Poulain J."/>
            <person name="Campsteijn C."/>
            <person name="Adamski M."/>
            <person name="Cross I."/>
            <person name="Yadetie F."/>
            <person name="Muffato M."/>
            <person name="Louis A."/>
            <person name="Butcher S."/>
            <person name="Tsagkogeorga G."/>
            <person name="Konrad A."/>
            <person name="Singh S."/>
            <person name="Jensen M.F."/>
            <person name="Cong E.H."/>
            <person name="Eikeseth-Otteraa H."/>
            <person name="Noel B."/>
            <person name="Anthouard V."/>
            <person name="Porcel B.M."/>
            <person name="Kachouri-Lafond R."/>
            <person name="Nishino A."/>
            <person name="Ugolini M."/>
            <person name="Chourrout P."/>
            <person name="Nishida H."/>
            <person name="Aasland R."/>
            <person name="Huzurbazar S."/>
            <person name="Westhof E."/>
            <person name="Delsuc F."/>
            <person name="Lehrach H."/>
            <person name="Reinhardt R."/>
            <person name="Weissenbach J."/>
            <person name="Roy S.W."/>
            <person name="Artiguenave F."/>
            <person name="Postlethwait J.H."/>
            <person name="Manak J.R."/>
            <person name="Thompson E.M."/>
            <person name="Jaillon O."/>
            <person name="Du Pasquier L."/>
            <person name="Boudinot P."/>
            <person name="Liberles D.A."/>
            <person name="Volff J.N."/>
            <person name="Philippe H."/>
            <person name="Lenhard B."/>
            <person name="Roest Crollius H."/>
            <person name="Wincker P."/>
            <person name="Chourrout D."/>
        </authorList>
    </citation>
    <scope>NUCLEOTIDE SEQUENCE [LARGE SCALE GENOMIC DNA]</scope>
</reference>
<dbReference type="InterPro" id="IPR051413">
    <property type="entry name" value="K/Na_HCN_channel"/>
</dbReference>
<feature type="transmembrane region" description="Helical" evidence="5">
    <location>
        <begin position="25"/>
        <end position="42"/>
    </location>
</feature>
<sequence>MNHDSLKNENPSKQVMLDSTSKLRITWDTIILIFLSLDMILLPLDLAVGDQESWIYSARFYIDIMFLLDLALNFRTGEKAGSTKSIRNDYFKGWFAIDFLSSFPVEFLFSRYHTSLEVIGKVFRILRITRLFRYFKNIRAKIRFDHSVNEILFKMVILVVIIIFCGHVSACILIFSARRTTSVGAYPNNAVFSPAENINFNWYYANDLHEASKTFSDRYLTAFFKSMSCTLTIGYGLYTPVDSNDLVVTMMVIFAGAIIFALTVSQLIAMMDQIRDGKSAGTARHRHAGTARHGTCRAVLCRNQKSQTARRHVPACRENFVPSRHAGTAKYFKV</sequence>
<name>E4XHN1_OIKDI</name>
<dbReference type="PANTHER" id="PTHR45689:SF5">
    <property type="entry name" value="I[[H]] CHANNEL, ISOFORM E"/>
    <property type="match status" value="1"/>
</dbReference>
<dbReference type="OrthoDB" id="421226at2759"/>
<feature type="transmembrane region" description="Helical" evidence="5">
    <location>
        <begin position="250"/>
        <end position="269"/>
    </location>
</feature>
<dbReference type="GO" id="GO:0003254">
    <property type="term" value="P:regulation of membrane depolarization"/>
    <property type="evidence" value="ECO:0007669"/>
    <property type="project" value="TreeGrafter"/>
</dbReference>
<evidence type="ECO:0000256" key="3">
    <source>
        <dbReference type="ARBA" id="ARBA00022989"/>
    </source>
</evidence>
<dbReference type="GO" id="GO:0005249">
    <property type="term" value="F:voltage-gated potassium channel activity"/>
    <property type="evidence" value="ECO:0007669"/>
    <property type="project" value="TreeGrafter"/>
</dbReference>
<feature type="domain" description="Ion transport" evidence="6">
    <location>
        <begin position="26"/>
        <end position="275"/>
    </location>
</feature>
<dbReference type="SUPFAM" id="SSF81324">
    <property type="entry name" value="Voltage-gated potassium channels"/>
    <property type="match status" value="1"/>
</dbReference>
<proteinExistence type="predicted"/>
<dbReference type="PANTHER" id="PTHR45689">
    <property type="entry name" value="I[[H]] CHANNEL, ISOFORM E"/>
    <property type="match status" value="1"/>
</dbReference>
<dbReference type="EMBL" id="FN653052">
    <property type="protein sequence ID" value="CBY19588.1"/>
    <property type="molecule type" value="Genomic_DNA"/>
</dbReference>
<gene>
    <name evidence="7" type="ORF">GSOID_T00011012001</name>
</gene>
<dbReference type="InParanoid" id="E4XHN1"/>
<protein>
    <recommendedName>
        <fullName evidence="6">Ion transport domain-containing protein</fullName>
    </recommendedName>
</protein>
<feature type="transmembrane region" description="Helical" evidence="5">
    <location>
        <begin position="219"/>
        <end position="238"/>
    </location>
</feature>
<evidence type="ECO:0000256" key="2">
    <source>
        <dbReference type="ARBA" id="ARBA00022692"/>
    </source>
</evidence>
<evidence type="ECO:0000259" key="6">
    <source>
        <dbReference type="Pfam" id="PF00520"/>
    </source>
</evidence>
<dbReference type="Gene3D" id="1.10.287.70">
    <property type="match status" value="1"/>
</dbReference>
<dbReference type="Pfam" id="PF00520">
    <property type="entry name" value="Ion_trans"/>
    <property type="match status" value="1"/>
</dbReference>
<dbReference type="GO" id="GO:0098855">
    <property type="term" value="C:HCN channel complex"/>
    <property type="evidence" value="ECO:0007669"/>
    <property type="project" value="TreeGrafter"/>
</dbReference>
<evidence type="ECO:0000313" key="7">
    <source>
        <dbReference type="EMBL" id="CBY19588.1"/>
    </source>
</evidence>
<dbReference type="AlphaFoldDB" id="E4XHN1"/>
<organism evidence="7">
    <name type="scientific">Oikopleura dioica</name>
    <name type="common">Tunicate</name>
    <dbReference type="NCBI Taxonomy" id="34765"/>
    <lineage>
        <taxon>Eukaryota</taxon>
        <taxon>Metazoa</taxon>
        <taxon>Chordata</taxon>
        <taxon>Tunicata</taxon>
        <taxon>Appendicularia</taxon>
        <taxon>Copelata</taxon>
        <taxon>Oikopleuridae</taxon>
        <taxon>Oikopleura</taxon>
    </lineage>
</organism>
<feature type="transmembrane region" description="Helical" evidence="5">
    <location>
        <begin position="151"/>
        <end position="175"/>
    </location>
</feature>